<evidence type="ECO:0000313" key="1">
    <source>
        <dbReference type="EMBL" id="KAI3688590.1"/>
    </source>
</evidence>
<gene>
    <name evidence="1" type="ORF">L2E82_46266</name>
</gene>
<reference evidence="2" key="1">
    <citation type="journal article" date="2022" name="Mol. Ecol. Resour.">
        <title>The genomes of chicory, endive, great burdock and yacon provide insights into Asteraceae palaeo-polyploidization history and plant inulin production.</title>
        <authorList>
            <person name="Fan W."/>
            <person name="Wang S."/>
            <person name="Wang H."/>
            <person name="Wang A."/>
            <person name="Jiang F."/>
            <person name="Liu H."/>
            <person name="Zhao H."/>
            <person name="Xu D."/>
            <person name="Zhang Y."/>
        </authorList>
    </citation>
    <scope>NUCLEOTIDE SEQUENCE [LARGE SCALE GENOMIC DNA]</scope>
    <source>
        <strain evidence="2">cv. Punajuju</strain>
    </source>
</reference>
<sequence length="101" mass="11499">MALSCCGAFLIFSLIPTPLIRESSNSEPPRFHHPPVRSLARHHHLLSLTPIRFTFSILLSHPTISPTQLIVLLNLNRNCNRDRDGLLRAYLITNHPIFLLL</sequence>
<evidence type="ECO:0000313" key="2">
    <source>
        <dbReference type="Proteomes" id="UP001055811"/>
    </source>
</evidence>
<accession>A0ACB8YU35</accession>
<dbReference type="Proteomes" id="UP001055811">
    <property type="component" value="Linkage Group LG09"/>
</dbReference>
<name>A0ACB8YU35_CICIN</name>
<organism evidence="1 2">
    <name type="scientific">Cichorium intybus</name>
    <name type="common">Chicory</name>
    <dbReference type="NCBI Taxonomy" id="13427"/>
    <lineage>
        <taxon>Eukaryota</taxon>
        <taxon>Viridiplantae</taxon>
        <taxon>Streptophyta</taxon>
        <taxon>Embryophyta</taxon>
        <taxon>Tracheophyta</taxon>
        <taxon>Spermatophyta</taxon>
        <taxon>Magnoliopsida</taxon>
        <taxon>eudicotyledons</taxon>
        <taxon>Gunneridae</taxon>
        <taxon>Pentapetalae</taxon>
        <taxon>asterids</taxon>
        <taxon>campanulids</taxon>
        <taxon>Asterales</taxon>
        <taxon>Asteraceae</taxon>
        <taxon>Cichorioideae</taxon>
        <taxon>Cichorieae</taxon>
        <taxon>Cichoriinae</taxon>
        <taxon>Cichorium</taxon>
    </lineage>
</organism>
<proteinExistence type="predicted"/>
<comment type="caution">
    <text evidence="1">The sequence shown here is derived from an EMBL/GenBank/DDBJ whole genome shotgun (WGS) entry which is preliminary data.</text>
</comment>
<reference evidence="1 2" key="2">
    <citation type="journal article" date="2022" name="Mol. Ecol. Resour.">
        <title>The genomes of chicory, endive, great burdock and yacon provide insights into Asteraceae paleo-polyploidization history and plant inulin production.</title>
        <authorList>
            <person name="Fan W."/>
            <person name="Wang S."/>
            <person name="Wang H."/>
            <person name="Wang A."/>
            <person name="Jiang F."/>
            <person name="Liu H."/>
            <person name="Zhao H."/>
            <person name="Xu D."/>
            <person name="Zhang Y."/>
        </authorList>
    </citation>
    <scope>NUCLEOTIDE SEQUENCE [LARGE SCALE GENOMIC DNA]</scope>
    <source>
        <strain evidence="2">cv. Punajuju</strain>
        <tissue evidence="1">Leaves</tissue>
    </source>
</reference>
<dbReference type="EMBL" id="CM042017">
    <property type="protein sequence ID" value="KAI3688590.1"/>
    <property type="molecule type" value="Genomic_DNA"/>
</dbReference>
<protein>
    <submittedName>
        <fullName evidence="1">Uncharacterized protein</fullName>
    </submittedName>
</protein>
<keyword evidence="2" id="KW-1185">Reference proteome</keyword>